<evidence type="ECO:0000313" key="2">
    <source>
        <dbReference type="EMBL" id="ASD64682.1"/>
    </source>
</evidence>
<dbReference type="OrthoDB" id="1122197at2"/>
<proteinExistence type="predicted"/>
<feature type="signal peptide" evidence="1">
    <location>
        <begin position="1"/>
        <end position="27"/>
    </location>
</feature>
<gene>
    <name evidence="2" type="ORF">B9G79_14460</name>
</gene>
<reference evidence="2 3" key="1">
    <citation type="submission" date="2017-04" db="EMBL/GenBank/DDBJ databases">
        <title>Whole genome sequence of Bdellovibrio bacteriovorus strain SSB218315.</title>
        <authorList>
            <person name="Oyedara O."/>
            <person name="Rodriguez-Perez M.A."/>
        </authorList>
    </citation>
    <scope>NUCLEOTIDE SEQUENCE [LARGE SCALE GENOMIC DNA]</scope>
    <source>
        <strain evidence="2 3">SSB218315</strain>
    </source>
</reference>
<keyword evidence="1" id="KW-0732">Signal</keyword>
<feature type="chain" id="PRO_5012193364" evidence="1">
    <location>
        <begin position="28"/>
        <end position="121"/>
    </location>
</feature>
<organism evidence="2 3">
    <name type="scientific">Bdellovibrio bacteriovorus</name>
    <dbReference type="NCBI Taxonomy" id="959"/>
    <lineage>
        <taxon>Bacteria</taxon>
        <taxon>Pseudomonadati</taxon>
        <taxon>Bdellovibrionota</taxon>
        <taxon>Bdellovibrionia</taxon>
        <taxon>Bdellovibrionales</taxon>
        <taxon>Pseudobdellovibrionaceae</taxon>
        <taxon>Bdellovibrio</taxon>
    </lineage>
</organism>
<name>A0A1Z3NB37_BDEBC</name>
<dbReference type="EMBL" id="CP020946">
    <property type="protein sequence ID" value="ASD64682.1"/>
    <property type="molecule type" value="Genomic_DNA"/>
</dbReference>
<dbReference type="AlphaFoldDB" id="A0A1Z3NB37"/>
<sequence length="121" mass="13170">MSLKKSLLVFVMGVFVILAGMISSAHAAEALEIVPNQKVCMVTNMVFPRDQIPVKQGSKTYYGCCENCKKTLAEDATARMAIDPVSGKSVDKATAVIAARADGSVIYFENKKNFEKFRTGK</sequence>
<evidence type="ECO:0000256" key="1">
    <source>
        <dbReference type="SAM" id="SignalP"/>
    </source>
</evidence>
<dbReference type="Proteomes" id="UP000197003">
    <property type="component" value="Chromosome"/>
</dbReference>
<protein>
    <submittedName>
        <fullName evidence="2">Uncharacterized protein</fullName>
    </submittedName>
</protein>
<dbReference type="RefSeq" id="WP_088566132.1">
    <property type="nucleotide sequence ID" value="NZ_CP020946.1"/>
</dbReference>
<evidence type="ECO:0000313" key="3">
    <source>
        <dbReference type="Proteomes" id="UP000197003"/>
    </source>
</evidence>
<accession>A0A1Z3NB37</accession>